<sequence length="161" mass="18971">MIRGGETRGMREEGEKDGGRGITMEEKVRRRERERVGERRIYREKRDWKGKNEQEERSLTINGSKVLSEQIGHMINDWKNGQDQNGLLHEGLISNAHSKALICPASKIVWSYIWKKAEPMASQAESLYEVHPELCRRHRTYQQGKMLLQHLYIFKQDDLKH</sequence>
<proteinExistence type="predicted"/>
<dbReference type="EMBL" id="BLXT01005793">
    <property type="protein sequence ID" value="GFO26145.1"/>
    <property type="molecule type" value="Genomic_DNA"/>
</dbReference>
<comment type="caution">
    <text evidence="2">The sequence shown here is derived from an EMBL/GenBank/DDBJ whole genome shotgun (WGS) entry which is preliminary data.</text>
</comment>
<gene>
    <name evidence="2" type="ORF">PoB_005265000</name>
</gene>
<keyword evidence="3" id="KW-1185">Reference proteome</keyword>
<dbReference type="AlphaFoldDB" id="A0AAV4C436"/>
<dbReference type="Proteomes" id="UP000735302">
    <property type="component" value="Unassembled WGS sequence"/>
</dbReference>
<feature type="region of interest" description="Disordered" evidence="1">
    <location>
        <begin position="1"/>
        <end position="35"/>
    </location>
</feature>
<organism evidence="2 3">
    <name type="scientific">Plakobranchus ocellatus</name>
    <dbReference type="NCBI Taxonomy" id="259542"/>
    <lineage>
        <taxon>Eukaryota</taxon>
        <taxon>Metazoa</taxon>
        <taxon>Spiralia</taxon>
        <taxon>Lophotrochozoa</taxon>
        <taxon>Mollusca</taxon>
        <taxon>Gastropoda</taxon>
        <taxon>Heterobranchia</taxon>
        <taxon>Euthyneura</taxon>
        <taxon>Panpulmonata</taxon>
        <taxon>Sacoglossa</taxon>
        <taxon>Placobranchoidea</taxon>
        <taxon>Plakobranchidae</taxon>
        <taxon>Plakobranchus</taxon>
    </lineage>
</organism>
<evidence type="ECO:0000313" key="3">
    <source>
        <dbReference type="Proteomes" id="UP000735302"/>
    </source>
</evidence>
<evidence type="ECO:0000256" key="1">
    <source>
        <dbReference type="SAM" id="MobiDB-lite"/>
    </source>
</evidence>
<evidence type="ECO:0000313" key="2">
    <source>
        <dbReference type="EMBL" id="GFO26145.1"/>
    </source>
</evidence>
<name>A0AAV4C436_9GAST</name>
<reference evidence="2 3" key="1">
    <citation type="journal article" date="2021" name="Elife">
        <title>Chloroplast acquisition without the gene transfer in kleptoplastic sea slugs, Plakobranchus ocellatus.</title>
        <authorList>
            <person name="Maeda T."/>
            <person name="Takahashi S."/>
            <person name="Yoshida T."/>
            <person name="Shimamura S."/>
            <person name="Takaki Y."/>
            <person name="Nagai Y."/>
            <person name="Toyoda A."/>
            <person name="Suzuki Y."/>
            <person name="Arimoto A."/>
            <person name="Ishii H."/>
            <person name="Satoh N."/>
            <person name="Nishiyama T."/>
            <person name="Hasebe M."/>
            <person name="Maruyama T."/>
            <person name="Minagawa J."/>
            <person name="Obokata J."/>
            <person name="Shigenobu S."/>
        </authorList>
    </citation>
    <scope>NUCLEOTIDE SEQUENCE [LARGE SCALE GENOMIC DNA]</scope>
</reference>
<accession>A0AAV4C436</accession>
<protein>
    <submittedName>
        <fullName evidence="2">Uncharacterized protein</fullName>
    </submittedName>
</protein>